<keyword evidence="8" id="KW-1133">Transmembrane helix</keyword>
<reference evidence="11" key="1">
    <citation type="submission" date="2021-10" db="EMBL/GenBank/DDBJ databases">
        <authorList>
            <person name="Criscuolo A."/>
        </authorList>
    </citation>
    <scope>NUCLEOTIDE SEQUENCE</scope>
    <source>
        <strain evidence="11">CIP111885</strain>
    </source>
</reference>
<protein>
    <recommendedName>
        <fullName evidence="13">Methyl-accepting chemotaxis protein</fullName>
    </recommendedName>
</protein>
<keyword evidence="4 6" id="KW-0807">Transducer</keyword>
<evidence type="ECO:0000259" key="10">
    <source>
        <dbReference type="PROSITE" id="PS50885"/>
    </source>
</evidence>
<proteinExistence type="inferred from homology"/>
<evidence type="ECO:0000256" key="6">
    <source>
        <dbReference type="PROSITE-ProRule" id="PRU00284"/>
    </source>
</evidence>
<dbReference type="InterPro" id="IPR024478">
    <property type="entry name" value="HlyB_4HB_MCP"/>
</dbReference>
<evidence type="ECO:0000313" key="11">
    <source>
        <dbReference type="EMBL" id="CAG9607845.1"/>
    </source>
</evidence>
<dbReference type="SMART" id="SM00304">
    <property type="entry name" value="HAMP"/>
    <property type="match status" value="1"/>
</dbReference>
<dbReference type="Gene3D" id="1.10.287.950">
    <property type="entry name" value="Methyl-accepting chemotaxis protein"/>
    <property type="match status" value="1"/>
</dbReference>
<dbReference type="EMBL" id="CAKJTG010000007">
    <property type="protein sequence ID" value="CAG9607845.1"/>
    <property type="molecule type" value="Genomic_DNA"/>
</dbReference>
<dbReference type="PANTHER" id="PTHR32089:SF112">
    <property type="entry name" value="LYSOZYME-LIKE PROTEIN-RELATED"/>
    <property type="match status" value="1"/>
</dbReference>
<evidence type="ECO:0000256" key="1">
    <source>
        <dbReference type="ARBA" id="ARBA00004236"/>
    </source>
</evidence>
<sequence length="586" mass="64351">MKWKKFNFKKKEKTNTTKTPKSNMKLTIRKKLLGGFSVVLLLMLLVGGSAGFQLLKVNEHYKQLIEERVSTLLAVKDLKQEVANQTLASRGYLISEDQEYLLQYENSFMVFETTYAELLEVNTQPKEKRLMKDLQTAYENYQAVIKESMDLKMANDTEGYINLMSTSASDSEAQFMMVVDDLVAYQVSQMDKGIEDTTAEVMVVQWTVLISIIVALILGIAIAIWNSNQIVGPVKAVAEAMKKVAAGDLTVEKVVVRSKDETRELGDAFNHMTADLLAVVGEVRESASSVATSSGELSVTAKESSSAIEEISKMVRQTSDGMEKQLHEFGEVHQSMSQMAKGITQISQNAEDMLQSSETANGLTKDGGESIQQVVDQMKKINASVEQTTGVILSLGNRSKEIHEVVDFITQIADQTNLLSLNAAIEAARAGEHGRGFAVVADEVRKLAEQTRTSAKEITNMISLIQKETNQAVESMDSQNQEVDKGLAFTQDAQGAFSQIENSIEVVTIRVEEVSSSIEELNQLSIQIIQTIDNVQLIAETSAAASLEISSGTEENAASIQQVSSASQNLSELAEQLQKLVAKFKI</sequence>
<evidence type="ECO:0000256" key="8">
    <source>
        <dbReference type="SAM" id="Phobius"/>
    </source>
</evidence>
<dbReference type="GO" id="GO:0006935">
    <property type="term" value="P:chemotaxis"/>
    <property type="evidence" value="ECO:0007669"/>
    <property type="project" value="InterPro"/>
</dbReference>
<evidence type="ECO:0008006" key="13">
    <source>
        <dbReference type="Google" id="ProtNLM"/>
    </source>
</evidence>
<keyword evidence="8" id="KW-0812">Transmembrane</keyword>
<dbReference type="SMART" id="SM00283">
    <property type="entry name" value="MA"/>
    <property type="match status" value="1"/>
</dbReference>
<dbReference type="GO" id="GO:0005886">
    <property type="term" value="C:plasma membrane"/>
    <property type="evidence" value="ECO:0007669"/>
    <property type="project" value="UniProtKB-SubCell"/>
</dbReference>
<dbReference type="Gene3D" id="1.10.8.500">
    <property type="entry name" value="HAMP domain in histidine kinase"/>
    <property type="match status" value="1"/>
</dbReference>
<dbReference type="InterPro" id="IPR004090">
    <property type="entry name" value="Chemotax_Me-accpt_rcpt"/>
</dbReference>
<evidence type="ECO:0000256" key="4">
    <source>
        <dbReference type="ARBA" id="ARBA00023224"/>
    </source>
</evidence>
<dbReference type="PROSITE" id="PS50885">
    <property type="entry name" value="HAMP"/>
    <property type="match status" value="1"/>
</dbReference>
<keyword evidence="3 8" id="KW-0472">Membrane</keyword>
<evidence type="ECO:0000256" key="3">
    <source>
        <dbReference type="ARBA" id="ARBA00023136"/>
    </source>
</evidence>
<feature type="region of interest" description="Disordered" evidence="7">
    <location>
        <begin position="1"/>
        <end position="21"/>
    </location>
</feature>
<dbReference type="PROSITE" id="PS50111">
    <property type="entry name" value="CHEMOTAXIS_TRANSDUC_2"/>
    <property type="match status" value="1"/>
</dbReference>
<dbReference type="Proteomes" id="UP000789845">
    <property type="component" value="Unassembled WGS sequence"/>
</dbReference>
<feature type="transmembrane region" description="Helical" evidence="8">
    <location>
        <begin position="203"/>
        <end position="225"/>
    </location>
</feature>
<dbReference type="InterPro" id="IPR003660">
    <property type="entry name" value="HAMP_dom"/>
</dbReference>
<evidence type="ECO:0000313" key="12">
    <source>
        <dbReference type="Proteomes" id="UP000789845"/>
    </source>
</evidence>
<gene>
    <name evidence="11" type="ORF">NEOCIP111885_01537</name>
</gene>
<keyword evidence="12" id="KW-1185">Reference proteome</keyword>
<dbReference type="FunFam" id="1.10.287.950:FF:000001">
    <property type="entry name" value="Methyl-accepting chemotaxis sensory transducer"/>
    <property type="match status" value="1"/>
</dbReference>
<dbReference type="GO" id="GO:0004888">
    <property type="term" value="F:transmembrane signaling receptor activity"/>
    <property type="evidence" value="ECO:0007669"/>
    <property type="project" value="InterPro"/>
</dbReference>
<dbReference type="InterPro" id="IPR004089">
    <property type="entry name" value="MCPsignal_dom"/>
</dbReference>
<evidence type="ECO:0000259" key="9">
    <source>
        <dbReference type="PROSITE" id="PS50111"/>
    </source>
</evidence>
<comment type="similarity">
    <text evidence="5">Belongs to the methyl-accepting chemotaxis (MCP) protein family.</text>
</comment>
<dbReference type="PRINTS" id="PR00260">
    <property type="entry name" value="CHEMTRNSDUCR"/>
</dbReference>
<keyword evidence="2" id="KW-1003">Cell membrane</keyword>
<dbReference type="AlphaFoldDB" id="A0A9C7LAU8"/>
<comment type="caution">
    <text evidence="11">The sequence shown here is derived from an EMBL/GenBank/DDBJ whole genome shotgun (WGS) entry which is preliminary data.</text>
</comment>
<evidence type="ECO:0000256" key="2">
    <source>
        <dbReference type="ARBA" id="ARBA00022475"/>
    </source>
</evidence>
<dbReference type="PANTHER" id="PTHR32089">
    <property type="entry name" value="METHYL-ACCEPTING CHEMOTAXIS PROTEIN MCPB"/>
    <property type="match status" value="1"/>
</dbReference>
<accession>A0A9C7LAU8</accession>
<dbReference type="RefSeq" id="WP_230496103.1">
    <property type="nucleotide sequence ID" value="NZ_CAKJTG010000007.1"/>
</dbReference>
<comment type="subcellular location">
    <subcellularLocation>
        <location evidence="1">Cell membrane</location>
    </subcellularLocation>
</comment>
<dbReference type="Pfam" id="PF00672">
    <property type="entry name" value="HAMP"/>
    <property type="match status" value="1"/>
</dbReference>
<feature type="domain" description="Methyl-accepting transducer" evidence="9">
    <location>
        <begin position="300"/>
        <end position="571"/>
    </location>
</feature>
<feature type="compositionally biased region" description="Basic residues" evidence="7">
    <location>
        <begin position="1"/>
        <end position="12"/>
    </location>
</feature>
<dbReference type="Pfam" id="PF12729">
    <property type="entry name" value="4HB_MCP_1"/>
    <property type="match status" value="1"/>
</dbReference>
<dbReference type="GO" id="GO:0007165">
    <property type="term" value="P:signal transduction"/>
    <property type="evidence" value="ECO:0007669"/>
    <property type="project" value="UniProtKB-KW"/>
</dbReference>
<evidence type="ECO:0000256" key="7">
    <source>
        <dbReference type="SAM" id="MobiDB-lite"/>
    </source>
</evidence>
<dbReference type="SUPFAM" id="SSF58104">
    <property type="entry name" value="Methyl-accepting chemotaxis protein (MCP) signaling domain"/>
    <property type="match status" value="1"/>
</dbReference>
<name>A0A9C7LAU8_9BACI</name>
<dbReference type="Pfam" id="PF00015">
    <property type="entry name" value="MCPsignal"/>
    <property type="match status" value="1"/>
</dbReference>
<dbReference type="CDD" id="cd11386">
    <property type="entry name" value="MCP_signal"/>
    <property type="match status" value="1"/>
</dbReference>
<dbReference type="CDD" id="cd06225">
    <property type="entry name" value="HAMP"/>
    <property type="match status" value="1"/>
</dbReference>
<feature type="domain" description="HAMP" evidence="10">
    <location>
        <begin position="228"/>
        <end position="281"/>
    </location>
</feature>
<organism evidence="11 12">
    <name type="scientific">Pseudoneobacillus rhizosphaerae</name>
    <dbReference type="NCBI Taxonomy" id="2880968"/>
    <lineage>
        <taxon>Bacteria</taxon>
        <taxon>Bacillati</taxon>
        <taxon>Bacillota</taxon>
        <taxon>Bacilli</taxon>
        <taxon>Bacillales</taxon>
        <taxon>Bacillaceae</taxon>
        <taxon>Pseudoneobacillus</taxon>
    </lineage>
</organism>
<evidence type="ECO:0000256" key="5">
    <source>
        <dbReference type="ARBA" id="ARBA00029447"/>
    </source>
</evidence>